<comment type="caution">
    <text evidence="1">The sequence shown here is derived from an EMBL/GenBank/DDBJ whole genome shotgun (WGS) entry which is preliminary data.</text>
</comment>
<proteinExistence type="predicted"/>
<reference evidence="1 2" key="1">
    <citation type="submission" date="2024-01" db="EMBL/GenBank/DDBJ databases">
        <title>The complete chloroplast genome sequence of Lithospermum erythrorhizon: insights into the phylogenetic relationship among Boraginaceae species and the maternal lineages of purple gromwells.</title>
        <authorList>
            <person name="Okada T."/>
            <person name="Watanabe K."/>
        </authorList>
    </citation>
    <scope>NUCLEOTIDE SEQUENCE [LARGE SCALE GENOMIC DNA]</scope>
</reference>
<evidence type="ECO:0000313" key="1">
    <source>
        <dbReference type="EMBL" id="GAA0155340.1"/>
    </source>
</evidence>
<dbReference type="AlphaFoldDB" id="A0AAV3PVR0"/>
<keyword evidence="2" id="KW-1185">Reference proteome</keyword>
<evidence type="ECO:0000313" key="2">
    <source>
        <dbReference type="Proteomes" id="UP001454036"/>
    </source>
</evidence>
<protein>
    <submittedName>
        <fullName evidence="1">Uncharacterized protein</fullName>
    </submittedName>
</protein>
<name>A0AAV3PVR0_LITER</name>
<dbReference type="EMBL" id="BAABME010018884">
    <property type="protein sequence ID" value="GAA0155340.1"/>
    <property type="molecule type" value="Genomic_DNA"/>
</dbReference>
<organism evidence="1 2">
    <name type="scientific">Lithospermum erythrorhizon</name>
    <name type="common">Purple gromwell</name>
    <name type="synonym">Lithospermum officinale var. erythrorhizon</name>
    <dbReference type="NCBI Taxonomy" id="34254"/>
    <lineage>
        <taxon>Eukaryota</taxon>
        <taxon>Viridiplantae</taxon>
        <taxon>Streptophyta</taxon>
        <taxon>Embryophyta</taxon>
        <taxon>Tracheophyta</taxon>
        <taxon>Spermatophyta</taxon>
        <taxon>Magnoliopsida</taxon>
        <taxon>eudicotyledons</taxon>
        <taxon>Gunneridae</taxon>
        <taxon>Pentapetalae</taxon>
        <taxon>asterids</taxon>
        <taxon>lamiids</taxon>
        <taxon>Boraginales</taxon>
        <taxon>Boraginaceae</taxon>
        <taxon>Boraginoideae</taxon>
        <taxon>Lithospermeae</taxon>
        <taxon>Lithospermum</taxon>
    </lineage>
</organism>
<sequence length="145" mass="15906">MKIETRVGNKRVPENVAVVSTTNVAVNSEEEQAGWRFVANQRVAFEKIFMLYGILESHKEDVLTAEDIEGPSRGFITISPKLMQVTHVVDIPLVTVDTGRASGRGPDETAKVLIDEISHLEWIVQSSLCAGTTFEDPDWGCGSSC</sequence>
<gene>
    <name evidence="1" type="ORF">LIER_38065</name>
</gene>
<accession>A0AAV3PVR0</accession>
<dbReference type="Proteomes" id="UP001454036">
    <property type="component" value="Unassembled WGS sequence"/>
</dbReference>